<evidence type="ECO:0000313" key="1">
    <source>
        <dbReference type="EMBL" id="SVD45309.1"/>
    </source>
</evidence>
<feature type="non-terminal residue" evidence="1">
    <location>
        <position position="147"/>
    </location>
</feature>
<dbReference type="EMBL" id="UINC01151604">
    <property type="protein sequence ID" value="SVD45309.1"/>
    <property type="molecule type" value="Genomic_DNA"/>
</dbReference>
<accession>A0A382VFP1</accession>
<gene>
    <name evidence="1" type="ORF">METZ01_LOCUS398163</name>
</gene>
<protein>
    <submittedName>
        <fullName evidence="1">Uncharacterized protein</fullName>
    </submittedName>
</protein>
<reference evidence="1" key="1">
    <citation type="submission" date="2018-05" db="EMBL/GenBank/DDBJ databases">
        <authorList>
            <person name="Lanie J.A."/>
            <person name="Ng W.-L."/>
            <person name="Kazmierczak K.M."/>
            <person name="Andrzejewski T.M."/>
            <person name="Davidsen T.M."/>
            <person name="Wayne K.J."/>
            <person name="Tettelin H."/>
            <person name="Glass J.I."/>
            <person name="Rusch D."/>
            <person name="Podicherti R."/>
            <person name="Tsui H.-C.T."/>
            <person name="Winkler M.E."/>
        </authorList>
    </citation>
    <scope>NUCLEOTIDE SEQUENCE</scope>
</reference>
<proteinExistence type="predicted"/>
<dbReference type="AlphaFoldDB" id="A0A382VFP1"/>
<sequence length="147" mass="16787">MNISATLVKEGLQAGDLDGLVDKNFEVDRYKSKMGEDKDVCVLAFTVHGTEPAKDLERFAEKGYKSILDADATPGTMKDGKHRVFIEFQRVENLDSSMYDFLDDLKKLCNVQDWTFTYHKKPVKFEASKKNLAEVLPRTPEAYMQKI</sequence>
<organism evidence="1">
    <name type="scientific">marine metagenome</name>
    <dbReference type="NCBI Taxonomy" id="408172"/>
    <lineage>
        <taxon>unclassified sequences</taxon>
        <taxon>metagenomes</taxon>
        <taxon>ecological metagenomes</taxon>
    </lineage>
</organism>
<name>A0A382VFP1_9ZZZZ</name>